<keyword evidence="2" id="KW-1185">Reference proteome</keyword>
<name>A0A2V2MSG3_9EURY</name>
<dbReference type="EMBL" id="QGMY01000009">
    <property type="protein sequence ID" value="PWR70982.1"/>
    <property type="molecule type" value="Genomic_DNA"/>
</dbReference>
<accession>A0A2V2MSG3</accession>
<proteinExistence type="predicted"/>
<dbReference type="Proteomes" id="UP000245657">
    <property type="component" value="Unassembled WGS sequence"/>
</dbReference>
<evidence type="ECO:0000313" key="2">
    <source>
        <dbReference type="Proteomes" id="UP000245657"/>
    </source>
</evidence>
<organism evidence="1 2">
    <name type="scientific">Methanospirillum lacunae</name>
    <dbReference type="NCBI Taxonomy" id="668570"/>
    <lineage>
        <taxon>Archaea</taxon>
        <taxon>Methanobacteriati</taxon>
        <taxon>Methanobacteriota</taxon>
        <taxon>Stenosarchaea group</taxon>
        <taxon>Methanomicrobia</taxon>
        <taxon>Methanomicrobiales</taxon>
        <taxon>Methanospirillaceae</taxon>
        <taxon>Methanospirillum</taxon>
    </lineage>
</organism>
<dbReference type="InterPro" id="IPR012031">
    <property type="entry name" value="MTH0776-like"/>
</dbReference>
<dbReference type="GeneID" id="97547345"/>
<dbReference type="RefSeq" id="WP_109969476.1">
    <property type="nucleotide sequence ID" value="NZ_CP176093.1"/>
</dbReference>
<reference evidence="1 2" key="1">
    <citation type="submission" date="2018-05" db="EMBL/GenBank/DDBJ databases">
        <title>Draft genome of Methanospirillum lacunae Ki8-1.</title>
        <authorList>
            <person name="Dueholm M.S."/>
            <person name="Nielsen P.H."/>
            <person name="Bakmann L.F."/>
            <person name="Otzen D.E."/>
        </authorList>
    </citation>
    <scope>NUCLEOTIDE SEQUENCE [LARGE SCALE GENOMIC DNA]</scope>
    <source>
        <strain evidence="1 2">Ki8-1</strain>
    </source>
</reference>
<sequence>MGCIEELKSEVLAKGLTFKECRELISKTCPRVYLIEPGTKLFGEGIIGPPPIVIGTDGTIVVFPYVKPCHGTFVLKIEDPVEAARLSSFAKPYTK</sequence>
<gene>
    <name evidence="1" type="ORF">DK846_13455</name>
</gene>
<dbReference type="AlphaFoldDB" id="A0A2V2MSG3"/>
<dbReference type="Pfam" id="PF08979">
    <property type="entry name" value="DUF1894"/>
    <property type="match status" value="1"/>
</dbReference>
<protein>
    <recommendedName>
        <fullName evidence="3">DUF1894 domain-containing protein</fullName>
    </recommendedName>
</protein>
<evidence type="ECO:0000313" key="1">
    <source>
        <dbReference type="EMBL" id="PWR70982.1"/>
    </source>
</evidence>
<comment type="caution">
    <text evidence="1">The sequence shown here is derived from an EMBL/GenBank/DDBJ whole genome shotgun (WGS) entry which is preliminary data.</text>
</comment>
<evidence type="ECO:0008006" key="3">
    <source>
        <dbReference type="Google" id="ProtNLM"/>
    </source>
</evidence>
<dbReference type="OrthoDB" id="109565at2157"/>